<feature type="transmembrane region" description="Helical" evidence="1">
    <location>
        <begin position="103"/>
        <end position="128"/>
    </location>
</feature>
<keyword evidence="1" id="KW-0812">Transmembrane</keyword>
<feature type="transmembrane region" description="Helical" evidence="1">
    <location>
        <begin position="64"/>
        <end position="83"/>
    </location>
</feature>
<feature type="transmembrane region" description="Helical" evidence="1">
    <location>
        <begin position="140"/>
        <end position="162"/>
    </location>
</feature>
<feature type="domain" description="DUF1648" evidence="2">
    <location>
        <begin position="26"/>
        <end position="71"/>
    </location>
</feature>
<protein>
    <submittedName>
        <fullName evidence="3">DUF1648 domain-containing protein</fullName>
    </submittedName>
</protein>
<gene>
    <name evidence="3" type="ORF">EW142_07475</name>
</gene>
<dbReference type="InterPro" id="IPR012867">
    <property type="entry name" value="DUF1648"/>
</dbReference>
<keyword evidence="1" id="KW-0472">Membrane</keyword>
<comment type="caution">
    <text evidence="3">The sequence shown here is derived from an EMBL/GenBank/DDBJ whole genome shotgun (WGS) entry which is preliminary data.</text>
</comment>
<evidence type="ECO:0000313" key="3">
    <source>
        <dbReference type="EMBL" id="TAI49628.1"/>
    </source>
</evidence>
<evidence type="ECO:0000313" key="4">
    <source>
        <dbReference type="Proteomes" id="UP000291981"/>
    </source>
</evidence>
<dbReference type="RefSeq" id="WP_130611879.1">
    <property type="nucleotide sequence ID" value="NZ_SGIU01000001.1"/>
</dbReference>
<organism evidence="3 4">
    <name type="scientific">Flagellimonas allohymeniacidonis</name>
    <dbReference type="NCBI Taxonomy" id="2517819"/>
    <lineage>
        <taxon>Bacteria</taxon>
        <taxon>Pseudomonadati</taxon>
        <taxon>Bacteroidota</taxon>
        <taxon>Flavobacteriia</taxon>
        <taxon>Flavobacteriales</taxon>
        <taxon>Flavobacteriaceae</taxon>
        <taxon>Flagellimonas</taxon>
    </lineage>
</organism>
<keyword evidence="4" id="KW-1185">Reference proteome</keyword>
<name>A0A4Q8QJW7_9FLAO</name>
<dbReference type="AlphaFoldDB" id="A0A4Q8QJW7"/>
<accession>A0A4Q8QJW7</accession>
<evidence type="ECO:0000256" key="1">
    <source>
        <dbReference type="SAM" id="Phobius"/>
    </source>
</evidence>
<sequence length="170" mass="19694">MFHNHPKIEVSPSDLDKRAIKWGWGIIVLNFLVVLWFYFDLPDKIPLHFNIEGEVNGYGNKLELWILPALNLIVYYIIAVFTFKIKPYKMNFPTKVTEKSAPILYRMALTTMAWTGVITALLLFLVSIEVILRASQIDSFSLFYPINALVLLLLFGSFYIIYKMIKVPKS</sequence>
<proteinExistence type="predicted"/>
<reference evidence="3 4" key="1">
    <citation type="submission" date="2019-02" db="EMBL/GenBank/DDBJ databases">
        <title>Draft genome sequence of Muricauda sp. 176CP4-71.</title>
        <authorList>
            <person name="Park J.-S."/>
        </authorList>
    </citation>
    <scope>NUCLEOTIDE SEQUENCE [LARGE SCALE GENOMIC DNA]</scope>
    <source>
        <strain evidence="3 4">176CP4-71</strain>
    </source>
</reference>
<dbReference type="Proteomes" id="UP000291981">
    <property type="component" value="Unassembled WGS sequence"/>
</dbReference>
<evidence type="ECO:0000259" key="2">
    <source>
        <dbReference type="Pfam" id="PF07853"/>
    </source>
</evidence>
<dbReference type="OrthoDB" id="9808690at2"/>
<dbReference type="PANTHER" id="PTHR37810">
    <property type="entry name" value="IMMUNITY PROTEIN SDPI"/>
    <property type="match status" value="1"/>
</dbReference>
<feature type="transmembrane region" description="Helical" evidence="1">
    <location>
        <begin position="21"/>
        <end position="39"/>
    </location>
</feature>
<dbReference type="GO" id="GO:0009636">
    <property type="term" value="P:response to toxic substance"/>
    <property type="evidence" value="ECO:0007669"/>
    <property type="project" value="TreeGrafter"/>
</dbReference>
<dbReference type="EMBL" id="SGIU01000001">
    <property type="protein sequence ID" value="TAI49628.1"/>
    <property type="molecule type" value="Genomic_DNA"/>
</dbReference>
<dbReference type="Pfam" id="PF07853">
    <property type="entry name" value="DUF1648"/>
    <property type="match status" value="1"/>
</dbReference>
<dbReference type="PANTHER" id="PTHR37810:SF5">
    <property type="entry name" value="IMMUNITY PROTEIN SDPI"/>
    <property type="match status" value="1"/>
</dbReference>
<keyword evidence="1" id="KW-1133">Transmembrane helix</keyword>